<accession>D1PSI7</accession>
<evidence type="ECO:0000313" key="1">
    <source>
        <dbReference type="EMBL" id="EFB74367.1"/>
    </source>
</evidence>
<comment type="caution">
    <text evidence="1">The sequence shown here is derived from an EMBL/GenBank/DDBJ whole genome shotgun (WGS) entry which is preliminary data.</text>
</comment>
<dbReference type="eggNOG" id="ENOG502Z7RT">
    <property type="taxonomic scope" value="Bacteria"/>
</dbReference>
<dbReference type="Proteomes" id="UP000003438">
    <property type="component" value="Unassembled WGS sequence"/>
</dbReference>
<name>D1PSI7_9FIRM</name>
<dbReference type="HOGENOM" id="CLU_2132245_0_0_9"/>
<dbReference type="STRING" id="411471.SUBVAR_07370"/>
<organism evidence="1 2">
    <name type="scientific">Subdoligranulum variabile DSM 15176</name>
    <dbReference type="NCBI Taxonomy" id="411471"/>
    <lineage>
        <taxon>Bacteria</taxon>
        <taxon>Bacillati</taxon>
        <taxon>Bacillota</taxon>
        <taxon>Clostridia</taxon>
        <taxon>Eubacteriales</taxon>
        <taxon>Oscillospiraceae</taxon>
        <taxon>Subdoligranulum</taxon>
    </lineage>
</organism>
<dbReference type="AlphaFoldDB" id="D1PSI7"/>
<dbReference type="EMBL" id="ACBY02000074">
    <property type="protein sequence ID" value="EFB74367.1"/>
    <property type="molecule type" value="Genomic_DNA"/>
</dbReference>
<gene>
    <name evidence="1" type="ORF">SUBVAR_07370</name>
</gene>
<evidence type="ECO:0000313" key="2">
    <source>
        <dbReference type="Proteomes" id="UP000003438"/>
    </source>
</evidence>
<protein>
    <submittedName>
        <fullName evidence="1">Uncharacterized protein</fullName>
    </submittedName>
</protein>
<sequence>METRQVHEPLTSCCFKGWSGSWRKKQRRNKQMKQLNQLTIVGIDQGYVEELFAVLRSYEYDPATVQLIVAGGGGQLIKHFYSYDPAQITILDDLCAAAKGYEYLAYRQLMREA</sequence>
<keyword evidence="2" id="KW-1185">Reference proteome</keyword>
<proteinExistence type="predicted"/>
<reference evidence="1" key="1">
    <citation type="submission" date="2009-12" db="EMBL/GenBank/DDBJ databases">
        <authorList>
            <person name="Weinstock G."/>
            <person name="Sodergren E."/>
            <person name="Clifton S."/>
            <person name="Fulton L."/>
            <person name="Fulton B."/>
            <person name="Courtney L."/>
            <person name="Fronick C."/>
            <person name="Harrison M."/>
            <person name="Strong C."/>
            <person name="Farmer C."/>
            <person name="Delahaunty K."/>
            <person name="Markovic C."/>
            <person name="Hall O."/>
            <person name="Minx P."/>
            <person name="Tomlinson C."/>
            <person name="Mitreva M."/>
            <person name="Nelson J."/>
            <person name="Hou S."/>
            <person name="Wollam A."/>
            <person name="Pepin K.H."/>
            <person name="Johnson M."/>
            <person name="Bhonagiri V."/>
            <person name="Nash W.E."/>
            <person name="Warren W."/>
            <person name="Chinwalla A."/>
            <person name="Mardis E.R."/>
            <person name="Wilson R.K."/>
        </authorList>
    </citation>
    <scope>NUCLEOTIDE SEQUENCE [LARGE SCALE GENOMIC DNA]</scope>
    <source>
        <strain evidence="1">DSM 15176</strain>
    </source>
</reference>